<dbReference type="Proteomes" id="UP000805193">
    <property type="component" value="Unassembled WGS sequence"/>
</dbReference>
<sequence length="224" mass="25270">MAGDSLSFVTRNQPIVPLFTMPVVKCLRGYCDILNFRPIHFQETLPEDVCCSVCDVIPELCWDCRVDTNTAERATTRSPAGSLLAVCLTSAKLRSAASYASDPFNVAGYTLQVGQTFVRRFADQLYVYLTLLTSVRRTTENSSQWPIRKTFFLILVHPEDPGKNIKHAIMPSEVEHVDVYFTRIQNKTNRKIQKPQDKCFKTSELQSVGFVVDDALRVIIEAEG</sequence>
<name>A0AC60PS66_IXOPE</name>
<reference evidence="1 2" key="1">
    <citation type="journal article" date="2020" name="Cell">
        <title>Large-Scale Comparative Analyses of Tick Genomes Elucidate Their Genetic Diversity and Vector Capacities.</title>
        <authorList>
            <consortium name="Tick Genome and Microbiome Consortium (TIGMIC)"/>
            <person name="Jia N."/>
            <person name="Wang J."/>
            <person name="Shi W."/>
            <person name="Du L."/>
            <person name="Sun Y."/>
            <person name="Zhan W."/>
            <person name="Jiang J.F."/>
            <person name="Wang Q."/>
            <person name="Zhang B."/>
            <person name="Ji P."/>
            <person name="Bell-Sakyi L."/>
            <person name="Cui X.M."/>
            <person name="Yuan T.T."/>
            <person name="Jiang B.G."/>
            <person name="Yang W.F."/>
            <person name="Lam T.T."/>
            <person name="Chang Q.C."/>
            <person name="Ding S.J."/>
            <person name="Wang X.J."/>
            <person name="Zhu J.G."/>
            <person name="Ruan X.D."/>
            <person name="Zhao L."/>
            <person name="Wei J.T."/>
            <person name="Ye R.Z."/>
            <person name="Que T.C."/>
            <person name="Du C.H."/>
            <person name="Zhou Y.H."/>
            <person name="Cheng J.X."/>
            <person name="Dai P.F."/>
            <person name="Guo W.B."/>
            <person name="Han X.H."/>
            <person name="Huang E.J."/>
            <person name="Li L.F."/>
            <person name="Wei W."/>
            <person name="Gao Y.C."/>
            <person name="Liu J.Z."/>
            <person name="Shao H.Z."/>
            <person name="Wang X."/>
            <person name="Wang C.C."/>
            <person name="Yang T.C."/>
            <person name="Huo Q.B."/>
            <person name="Li W."/>
            <person name="Chen H.Y."/>
            <person name="Chen S.E."/>
            <person name="Zhou L.G."/>
            <person name="Ni X.B."/>
            <person name="Tian J.H."/>
            <person name="Sheng Y."/>
            <person name="Liu T."/>
            <person name="Pan Y.S."/>
            <person name="Xia L.Y."/>
            <person name="Li J."/>
            <person name="Zhao F."/>
            <person name="Cao W.C."/>
        </authorList>
    </citation>
    <scope>NUCLEOTIDE SEQUENCE [LARGE SCALE GENOMIC DNA]</scope>
    <source>
        <strain evidence="1">Iper-2018</strain>
    </source>
</reference>
<keyword evidence="2" id="KW-1185">Reference proteome</keyword>
<comment type="caution">
    <text evidence="1">The sequence shown here is derived from an EMBL/GenBank/DDBJ whole genome shotgun (WGS) entry which is preliminary data.</text>
</comment>
<gene>
    <name evidence="1" type="ORF">HPB47_000351</name>
</gene>
<evidence type="ECO:0000313" key="1">
    <source>
        <dbReference type="EMBL" id="KAG0423892.1"/>
    </source>
</evidence>
<dbReference type="EMBL" id="JABSTQ010010043">
    <property type="protein sequence ID" value="KAG0423892.1"/>
    <property type="molecule type" value="Genomic_DNA"/>
</dbReference>
<proteinExistence type="predicted"/>
<accession>A0AC60PS66</accession>
<evidence type="ECO:0000313" key="2">
    <source>
        <dbReference type="Proteomes" id="UP000805193"/>
    </source>
</evidence>
<organism evidence="1 2">
    <name type="scientific">Ixodes persulcatus</name>
    <name type="common">Taiga tick</name>
    <dbReference type="NCBI Taxonomy" id="34615"/>
    <lineage>
        <taxon>Eukaryota</taxon>
        <taxon>Metazoa</taxon>
        <taxon>Ecdysozoa</taxon>
        <taxon>Arthropoda</taxon>
        <taxon>Chelicerata</taxon>
        <taxon>Arachnida</taxon>
        <taxon>Acari</taxon>
        <taxon>Parasitiformes</taxon>
        <taxon>Ixodida</taxon>
        <taxon>Ixodoidea</taxon>
        <taxon>Ixodidae</taxon>
        <taxon>Ixodinae</taxon>
        <taxon>Ixodes</taxon>
    </lineage>
</organism>
<protein>
    <submittedName>
        <fullName evidence="1">Uncharacterized protein</fullName>
    </submittedName>
</protein>